<evidence type="ECO:0000259" key="8">
    <source>
        <dbReference type="Pfam" id="PF16901"/>
    </source>
</evidence>
<feature type="domain" description="Alpha-glycerophosphate oxidase C-terminal" evidence="8">
    <location>
        <begin position="421"/>
        <end position="544"/>
    </location>
</feature>
<comment type="similarity">
    <text evidence="2">Belongs to the FAD-dependent glycerol-3-phosphate dehydrogenase family.</text>
</comment>
<organism evidence="9 10">
    <name type="scientific">Primorskyibacter flagellatus</name>
    <dbReference type="NCBI Taxonomy" id="1387277"/>
    <lineage>
        <taxon>Bacteria</taxon>
        <taxon>Pseudomonadati</taxon>
        <taxon>Pseudomonadota</taxon>
        <taxon>Alphaproteobacteria</taxon>
        <taxon>Rhodobacterales</taxon>
        <taxon>Roseobacteraceae</taxon>
        <taxon>Primorskyibacter</taxon>
    </lineage>
</organism>
<dbReference type="InterPro" id="IPR038299">
    <property type="entry name" value="DAO_C_sf"/>
</dbReference>
<keyword evidence="4" id="KW-0319">Glycerol metabolism</keyword>
<gene>
    <name evidence="9" type="ORF">SAMN06295998_10763</name>
</gene>
<dbReference type="GO" id="GO:0046168">
    <property type="term" value="P:glycerol-3-phosphate catabolic process"/>
    <property type="evidence" value="ECO:0007669"/>
    <property type="project" value="TreeGrafter"/>
</dbReference>
<dbReference type="PANTHER" id="PTHR11985:SF35">
    <property type="entry name" value="ANAEROBIC GLYCEROL-3-PHOSPHATE DEHYDROGENASE SUBUNIT A"/>
    <property type="match status" value="1"/>
</dbReference>
<feature type="domain" description="FAD dependent oxidoreductase" evidence="7">
    <location>
        <begin position="21"/>
        <end position="363"/>
    </location>
</feature>
<reference evidence="9 10" key="1">
    <citation type="submission" date="2017-04" db="EMBL/GenBank/DDBJ databases">
        <authorList>
            <person name="Afonso C.L."/>
            <person name="Miller P.J."/>
            <person name="Scott M.A."/>
            <person name="Spackman E."/>
            <person name="Goraichik I."/>
            <person name="Dimitrov K.M."/>
            <person name="Suarez D.L."/>
            <person name="Swayne D.E."/>
        </authorList>
    </citation>
    <scope>NUCLEOTIDE SEQUENCE [LARGE SCALE GENOMIC DNA]</scope>
    <source>
        <strain evidence="9 10">CGMCC 1.12644</strain>
    </source>
</reference>
<dbReference type="InterPro" id="IPR031656">
    <property type="entry name" value="DAO_C"/>
</dbReference>
<dbReference type="InterPro" id="IPR036188">
    <property type="entry name" value="FAD/NAD-bd_sf"/>
</dbReference>
<keyword evidence="3" id="KW-0285">Flavoprotein</keyword>
<comment type="cofactor">
    <cofactor evidence="1">
        <name>FAD</name>
        <dbReference type="ChEBI" id="CHEBI:57692"/>
    </cofactor>
</comment>
<proteinExistence type="inferred from homology"/>
<dbReference type="PANTHER" id="PTHR11985">
    <property type="entry name" value="GLYCEROL-3-PHOSPHATE DEHYDROGENASE"/>
    <property type="match status" value="1"/>
</dbReference>
<evidence type="ECO:0000256" key="4">
    <source>
        <dbReference type="ARBA" id="ARBA00022798"/>
    </source>
</evidence>
<dbReference type="GO" id="GO:0006071">
    <property type="term" value="P:glycerol metabolic process"/>
    <property type="evidence" value="ECO:0007669"/>
    <property type="project" value="UniProtKB-KW"/>
</dbReference>
<dbReference type="Gene3D" id="3.30.9.10">
    <property type="entry name" value="D-Amino Acid Oxidase, subunit A, domain 2"/>
    <property type="match status" value="1"/>
</dbReference>
<protein>
    <submittedName>
        <fullName evidence="9">Glycerol-3-phosphate dehydrogenase</fullName>
    </submittedName>
</protein>
<evidence type="ECO:0000313" key="10">
    <source>
        <dbReference type="Proteomes" id="UP000192330"/>
    </source>
</evidence>
<dbReference type="GO" id="GO:0004368">
    <property type="term" value="F:glycerol-3-phosphate dehydrogenase (quinone) activity"/>
    <property type="evidence" value="ECO:0007669"/>
    <property type="project" value="InterPro"/>
</dbReference>
<dbReference type="InterPro" id="IPR000447">
    <property type="entry name" value="G3P_DH_FAD-dep"/>
</dbReference>
<keyword evidence="6" id="KW-0560">Oxidoreductase</keyword>
<dbReference type="InterPro" id="IPR006076">
    <property type="entry name" value="FAD-dep_OxRdtase"/>
</dbReference>
<sequence>MNSKLWAGARAMTDAEIDHFDVLIIGAGVNGAGVFRDLCAQGVKCLIVDKGDFGSGTSAAPSRLIHGGLKYLETGELRLVAESTYERNLLLKNAAHLVRPLPTAIPILSWGKGVTAALRTLLGSTTAPRSRGALLVKAGLAMYDFYGARARQMPKHRMVGARRARAEIPALTPRIKALGTYYDATVTAPERLVLELIQDGLKASPGSEAMNWCTVMGQSQGVVSVGPEGGENRRIKPRIVINAAGPWIDRVNAVLGLDSRYIGGTKGSHVLLDHPELLRQLNGRMLYFEADDGRILLVLPFQGKALVGSTDIPSDEPDRVACTDDETTYFLQSLRDLLPGLAFSRDQIVYAYAGIRPLPNSDGVAPGLISRDHSAPTDPATGGRPFPVTSLIGGKWTTFRAFSAQVTDAVLDDLGVPRLRQTDDMPIGGGRDMPRSEEARTAWIDAAVRTTGARSERLAILLDRYGTTAHDIARHEGVDPVELVDAPDFTESELDWILRNERVVHLSDILLRRTPLGISGQLTPRLCRRVASISAEVLNWTSARELSELADLSTLLAERHGLHLDFG</sequence>
<keyword evidence="5" id="KW-0274">FAD</keyword>
<name>A0A1W2CE28_9RHOB</name>
<keyword evidence="10" id="KW-1185">Reference proteome</keyword>
<evidence type="ECO:0000259" key="7">
    <source>
        <dbReference type="Pfam" id="PF01266"/>
    </source>
</evidence>
<dbReference type="Gene3D" id="1.10.8.870">
    <property type="entry name" value="Alpha-glycerophosphate oxidase, cap domain"/>
    <property type="match status" value="1"/>
</dbReference>
<dbReference type="OrthoDB" id="9766796at2"/>
<dbReference type="Pfam" id="PF16901">
    <property type="entry name" value="DAO_C"/>
    <property type="match status" value="1"/>
</dbReference>
<dbReference type="Pfam" id="PF01266">
    <property type="entry name" value="DAO"/>
    <property type="match status" value="1"/>
</dbReference>
<dbReference type="Proteomes" id="UP000192330">
    <property type="component" value="Unassembled WGS sequence"/>
</dbReference>
<dbReference type="PRINTS" id="PR01001">
    <property type="entry name" value="FADG3PDH"/>
</dbReference>
<evidence type="ECO:0000256" key="5">
    <source>
        <dbReference type="ARBA" id="ARBA00022827"/>
    </source>
</evidence>
<dbReference type="Gene3D" id="3.50.50.60">
    <property type="entry name" value="FAD/NAD(P)-binding domain"/>
    <property type="match status" value="1"/>
</dbReference>
<evidence type="ECO:0000313" key="9">
    <source>
        <dbReference type="EMBL" id="SMC82898.1"/>
    </source>
</evidence>
<evidence type="ECO:0000256" key="6">
    <source>
        <dbReference type="ARBA" id="ARBA00023002"/>
    </source>
</evidence>
<evidence type="ECO:0000256" key="2">
    <source>
        <dbReference type="ARBA" id="ARBA00007330"/>
    </source>
</evidence>
<dbReference type="AlphaFoldDB" id="A0A1W2CE28"/>
<dbReference type="SUPFAM" id="SSF51905">
    <property type="entry name" value="FAD/NAD(P)-binding domain"/>
    <property type="match status" value="1"/>
</dbReference>
<accession>A0A1W2CE28</accession>
<dbReference type="EMBL" id="FWYD01000007">
    <property type="protein sequence ID" value="SMC82898.1"/>
    <property type="molecule type" value="Genomic_DNA"/>
</dbReference>
<evidence type="ECO:0000256" key="1">
    <source>
        <dbReference type="ARBA" id="ARBA00001974"/>
    </source>
</evidence>
<dbReference type="STRING" id="1387277.SAMN06295998_10763"/>
<evidence type="ECO:0000256" key="3">
    <source>
        <dbReference type="ARBA" id="ARBA00022630"/>
    </source>
</evidence>